<name>A0A3B0RV84_9ZZZZ</name>
<dbReference type="EMBL" id="UOEI01000215">
    <property type="protein sequence ID" value="VAV97704.1"/>
    <property type="molecule type" value="Genomic_DNA"/>
</dbReference>
<reference evidence="1" key="1">
    <citation type="submission" date="2018-06" db="EMBL/GenBank/DDBJ databases">
        <authorList>
            <person name="Zhirakovskaya E."/>
        </authorList>
    </citation>
    <scope>NUCLEOTIDE SEQUENCE</scope>
</reference>
<protein>
    <submittedName>
        <fullName evidence="1">Uncharacterized protein</fullName>
    </submittedName>
</protein>
<feature type="non-terminal residue" evidence="1">
    <location>
        <position position="38"/>
    </location>
</feature>
<gene>
    <name evidence="1" type="ORF">MNBD_ACTINO01-92</name>
</gene>
<organism evidence="1">
    <name type="scientific">hydrothermal vent metagenome</name>
    <dbReference type="NCBI Taxonomy" id="652676"/>
    <lineage>
        <taxon>unclassified sequences</taxon>
        <taxon>metagenomes</taxon>
        <taxon>ecological metagenomes</taxon>
    </lineage>
</organism>
<accession>A0A3B0RV84</accession>
<evidence type="ECO:0000313" key="1">
    <source>
        <dbReference type="EMBL" id="VAV97704.1"/>
    </source>
</evidence>
<dbReference type="AlphaFoldDB" id="A0A3B0RV84"/>
<proteinExistence type="predicted"/>
<sequence>MHTATVALDGRRLVADGDLDPILEAVGRAKHVLIGEAS</sequence>